<comment type="caution">
    <text evidence="1">The sequence shown here is derived from an EMBL/GenBank/DDBJ whole genome shotgun (WGS) entry which is preliminary data.</text>
</comment>
<gene>
    <name evidence="1" type="ORF">D9K81_09635</name>
</gene>
<proteinExistence type="predicted"/>
<accession>A0ABX9TW40</accession>
<keyword evidence="2" id="KW-1185">Reference proteome</keyword>
<evidence type="ECO:0000313" key="2">
    <source>
        <dbReference type="Proteomes" id="UP000280271"/>
    </source>
</evidence>
<protein>
    <submittedName>
        <fullName evidence="1">Uncharacterized protein</fullName>
    </submittedName>
</protein>
<evidence type="ECO:0000313" key="1">
    <source>
        <dbReference type="EMBL" id="RLL21487.1"/>
    </source>
</evidence>
<reference evidence="1 2" key="1">
    <citation type="submission" date="2018-09" db="EMBL/GenBank/DDBJ databases">
        <title>The draft genome of Acinetobacter sp. strains.</title>
        <authorList>
            <person name="Qin J."/>
            <person name="Feng Y."/>
            <person name="Zong Z."/>
        </authorList>
    </citation>
    <scope>NUCLEOTIDE SEQUENCE [LARGE SCALE GENOMIC DNA]</scope>
    <source>
        <strain evidence="1 2">WCHAc060005</strain>
    </source>
</reference>
<dbReference type="EMBL" id="RCHC01000009">
    <property type="protein sequence ID" value="RLL21487.1"/>
    <property type="molecule type" value="Genomic_DNA"/>
</dbReference>
<sequence length="59" mass="6878">MLMHGYFSMLTCLNHVIWGHDISVNDIYSHNFCSKNTLKMNITVNVISSMYLWLIAKVE</sequence>
<organism evidence="1 2">
    <name type="scientific">Acinetobacter chengduensis</name>
    <dbReference type="NCBI Taxonomy" id="2420890"/>
    <lineage>
        <taxon>Bacteria</taxon>
        <taxon>Pseudomonadati</taxon>
        <taxon>Pseudomonadota</taxon>
        <taxon>Gammaproteobacteria</taxon>
        <taxon>Moraxellales</taxon>
        <taxon>Moraxellaceae</taxon>
        <taxon>Acinetobacter</taxon>
    </lineage>
</organism>
<name>A0ABX9TW40_9GAMM</name>
<dbReference type="Proteomes" id="UP000280271">
    <property type="component" value="Unassembled WGS sequence"/>
</dbReference>